<accession>A0A2K3K1B1</accession>
<organism evidence="2 3">
    <name type="scientific">Trifolium pratense</name>
    <name type="common">Red clover</name>
    <dbReference type="NCBI Taxonomy" id="57577"/>
    <lineage>
        <taxon>Eukaryota</taxon>
        <taxon>Viridiplantae</taxon>
        <taxon>Streptophyta</taxon>
        <taxon>Embryophyta</taxon>
        <taxon>Tracheophyta</taxon>
        <taxon>Spermatophyta</taxon>
        <taxon>Magnoliopsida</taxon>
        <taxon>eudicotyledons</taxon>
        <taxon>Gunneridae</taxon>
        <taxon>Pentapetalae</taxon>
        <taxon>rosids</taxon>
        <taxon>fabids</taxon>
        <taxon>Fabales</taxon>
        <taxon>Fabaceae</taxon>
        <taxon>Papilionoideae</taxon>
        <taxon>50 kb inversion clade</taxon>
        <taxon>NPAAA clade</taxon>
        <taxon>Hologalegina</taxon>
        <taxon>IRL clade</taxon>
        <taxon>Trifolieae</taxon>
        <taxon>Trifolium</taxon>
    </lineage>
</organism>
<feature type="domain" description="Agenet" evidence="1">
    <location>
        <begin position="79"/>
        <end position="139"/>
    </location>
</feature>
<dbReference type="Proteomes" id="UP000236291">
    <property type="component" value="Unassembled WGS sequence"/>
</dbReference>
<dbReference type="InterPro" id="IPR008395">
    <property type="entry name" value="Agenet-like_dom"/>
</dbReference>
<dbReference type="CDD" id="cd20405">
    <property type="entry name" value="Tudor_Agenet_AtDUF_rpt1_3"/>
    <property type="match status" value="1"/>
</dbReference>
<dbReference type="InterPro" id="IPR014002">
    <property type="entry name" value="Agenet_dom_plant"/>
</dbReference>
<sequence>MRPPMKKIDYKVGDKVEVCSKEEGFMGSYYEATIVSCLDNGRYVICYKNLLKDDESGLLTETLLPKDLRPSPPRVRNPSKFQLNQKVDVFDNDGWWVGNIISEKILMEKNYYYNVYFYSTNQTICYPCDKIRVHHDMMFSGEWFMEA</sequence>
<evidence type="ECO:0000313" key="3">
    <source>
        <dbReference type="Proteomes" id="UP000236291"/>
    </source>
</evidence>
<evidence type="ECO:0000259" key="1">
    <source>
        <dbReference type="SMART" id="SM00743"/>
    </source>
</evidence>
<reference evidence="2 3" key="2">
    <citation type="journal article" date="2017" name="Front. Plant Sci.">
        <title>Gene Classification and Mining of Molecular Markers Useful in Red Clover (Trifolium pratense) Breeding.</title>
        <authorList>
            <person name="Istvanek J."/>
            <person name="Dluhosova J."/>
            <person name="Dluhos P."/>
            <person name="Patkova L."/>
            <person name="Nedelnik J."/>
            <person name="Repkova J."/>
        </authorList>
    </citation>
    <scope>NUCLEOTIDE SEQUENCE [LARGE SCALE GENOMIC DNA]</scope>
    <source>
        <strain evidence="3">cv. Tatra</strain>
        <tissue evidence="2">Young leaves</tissue>
    </source>
</reference>
<dbReference type="Gene3D" id="2.30.30.140">
    <property type="match status" value="1"/>
</dbReference>
<dbReference type="PANTHER" id="PTHR31917:SF148">
    <property type="entry name" value="DUF724 DOMAIN-CONTAINING PROTEIN 2"/>
    <property type="match status" value="1"/>
</dbReference>
<reference evidence="2 3" key="1">
    <citation type="journal article" date="2014" name="Am. J. Bot.">
        <title>Genome assembly and annotation for red clover (Trifolium pratense; Fabaceae).</title>
        <authorList>
            <person name="Istvanek J."/>
            <person name="Jaros M."/>
            <person name="Krenek A."/>
            <person name="Repkova J."/>
        </authorList>
    </citation>
    <scope>NUCLEOTIDE SEQUENCE [LARGE SCALE GENOMIC DNA]</scope>
    <source>
        <strain evidence="3">cv. Tatra</strain>
        <tissue evidence="2">Young leaves</tissue>
    </source>
</reference>
<comment type="caution">
    <text evidence="2">The sequence shown here is derived from an EMBL/GenBank/DDBJ whole genome shotgun (WGS) entry which is preliminary data.</text>
</comment>
<name>A0A2K3K1B1_TRIPR</name>
<dbReference type="ExpressionAtlas" id="A0A2K3K1B1">
    <property type="expression patterns" value="baseline"/>
</dbReference>
<dbReference type="EMBL" id="ASHM01135019">
    <property type="protein sequence ID" value="PNX60091.1"/>
    <property type="molecule type" value="Genomic_DNA"/>
</dbReference>
<protein>
    <submittedName>
        <fullName evidence="2">RNA binding protein</fullName>
    </submittedName>
</protein>
<dbReference type="PANTHER" id="PTHR31917">
    <property type="entry name" value="AGENET DOMAIN-CONTAINING PROTEIN-RELATED"/>
    <property type="match status" value="1"/>
</dbReference>
<dbReference type="SMART" id="SM00743">
    <property type="entry name" value="Agenet"/>
    <property type="match status" value="2"/>
</dbReference>
<feature type="domain" description="Agenet" evidence="1">
    <location>
        <begin position="8"/>
        <end position="76"/>
    </location>
</feature>
<gene>
    <name evidence="2" type="ORF">L195_g060013</name>
</gene>
<proteinExistence type="predicted"/>
<dbReference type="AlphaFoldDB" id="A0A2K3K1B1"/>
<dbReference type="Pfam" id="PF05641">
    <property type="entry name" value="Agenet"/>
    <property type="match status" value="1"/>
</dbReference>
<dbReference type="STRING" id="57577.A0A2K3K1B1"/>
<evidence type="ECO:0000313" key="2">
    <source>
        <dbReference type="EMBL" id="PNX60091.1"/>
    </source>
</evidence>